<dbReference type="OrthoDB" id="8887208at2"/>
<name>A0A4R8DRH2_9BACT</name>
<dbReference type="AlphaFoldDB" id="A0A4R8DRH2"/>
<feature type="signal peptide" evidence="1">
    <location>
        <begin position="1"/>
        <end position="20"/>
    </location>
</feature>
<sequence>MKAIFRVVLAIGILCNAAYAQNNAASGQAGNLPVPNLQNNYEGRQGGWWFSWGYNKEWYTHSDIHIKQPSLGNDYVFKSVFAEDKPGWNNELFHSAFTIPQYNYRIGHWFKDNWGIELNFDHTKYQVAQMQALHVVGTQNGHHVDQYMLNDSILVYQLNNGANFFLFNLVHRVQIPKLNYPNFNTSFIWKAGVGFMVPHVQNTLYGKDNDPHFQFGGLDAGFEAAMRFTFYKFIYLEYTNKVVYTNYWGLKVYDGTARQSFGTYEMILNLGLSLQLGHPEKKKKA</sequence>
<keyword evidence="1" id="KW-0732">Signal</keyword>
<dbReference type="Proteomes" id="UP000294498">
    <property type="component" value="Unassembled WGS sequence"/>
</dbReference>
<evidence type="ECO:0008006" key="4">
    <source>
        <dbReference type="Google" id="ProtNLM"/>
    </source>
</evidence>
<dbReference type="RefSeq" id="WP_133992800.1">
    <property type="nucleotide sequence ID" value="NZ_SODV01000001.1"/>
</dbReference>
<dbReference type="EMBL" id="SODV01000001">
    <property type="protein sequence ID" value="TDX00800.1"/>
    <property type="molecule type" value="Genomic_DNA"/>
</dbReference>
<evidence type="ECO:0000256" key="1">
    <source>
        <dbReference type="SAM" id="SignalP"/>
    </source>
</evidence>
<keyword evidence="3" id="KW-1185">Reference proteome</keyword>
<gene>
    <name evidence="2" type="ORF">EDB95_1829</name>
</gene>
<feature type="chain" id="PRO_5020799833" description="Outer membrane protein with beta-barrel domain" evidence="1">
    <location>
        <begin position="21"/>
        <end position="285"/>
    </location>
</feature>
<evidence type="ECO:0000313" key="3">
    <source>
        <dbReference type="Proteomes" id="UP000294498"/>
    </source>
</evidence>
<reference evidence="2 3" key="1">
    <citation type="submission" date="2019-03" db="EMBL/GenBank/DDBJ databases">
        <title>Genomic Encyclopedia of Type Strains, Phase IV (KMG-IV): sequencing the most valuable type-strain genomes for metagenomic binning, comparative biology and taxonomic classification.</title>
        <authorList>
            <person name="Goeker M."/>
        </authorList>
    </citation>
    <scope>NUCLEOTIDE SEQUENCE [LARGE SCALE GENOMIC DNA]</scope>
    <source>
        <strain evidence="2 3">DSM 100059</strain>
    </source>
</reference>
<comment type="caution">
    <text evidence="2">The sequence shown here is derived from an EMBL/GenBank/DDBJ whole genome shotgun (WGS) entry which is preliminary data.</text>
</comment>
<accession>A0A4R8DRH2</accession>
<evidence type="ECO:0000313" key="2">
    <source>
        <dbReference type="EMBL" id="TDX00800.1"/>
    </source>
</evidence>
<proteinExistence type="predicted"/>
<protein>
    <recommendedName>
        <fullName evidence="4">Outer membrane protein with beta-barrel domain</fullName>
    </recommendedName>
</protein>
<organism evidence="2 3">
    <name type="scientific">Dinghuibacter silviterrae</name>
    <dbReference type="NCBI Taxonomy" id="1539049"/>
    <lineage>
        <taxon>Bacteria</taxon>
        <taxon>Pseudomonadati</taxon>
        <taxon>Bacteroidota</taxon>
        <taxon>Chitinophagia</taxon>
        <taxon>Chitinophagales</taxon>
        <taxon>Chitinophagaceae</taxon>
        <taxon>Dinghuibacter</taxon>
    </lineage>
</organism>